<dbReference type="OrthoDB" id="512996at2759"/>
<keyword evidence="11" id="KW-1185">Reference proteome</keyword>
<keyword evidence="2" id="KW-1003">Cell membrane</keyword>
<dbReference type="GeneID" id="23616561"/>
<feature type="domain" description="VTT" evidence="8">
    <location>
        <begin position="81"/>
        <end position="200"/>
    </location>
</feature>
<dbReference type="Proteomes" id="UP000028924">
    <property type="component" value="Unassembled WGS sequence"/>
</dbReference>
<evidence type="ECO:0000313" key="9">
    <source>
        <dbReference type="EMBL" id="KFM28059.1"/>
    </source>
</evidence>
<evidence type="ECO:0000256" key="6">
    <source>
        <dbReference type="SAM" id="MobiDB-lite"/>
    </source>
</evidence>
<dbReference type="GO" id="GO:0005886">
    <property type="term" value="C:plasma membrane"/>
    <property type="evidence" value="ECO:0007669"/>
    <property type="project" value="UniProtKB-SubCell"/>
</dbReference>
<reference evidence="10" key="4">
    <citation type="submission" date="2018-11" db="EMBL/GenBank/DDBJ databases">
        <title>Characterization of plant carbon substrate utilization by Auxenochlorella protothecoides.</title>
        <authorList>
            <person name="Vogler B.W."/>
            <person name="Starkenburg S.R."/>
            <person name="Sudasinghe N."/>
            <person name="Schambach J.Y."/>
            <person name="Rollin J.A."/>
            <person name="Pattathil S."/>
            <person name="Barry A.N."/>
        </authorList>
    </citation>
    <scope>NUCLEOTIDE SEQUENCE [LARGE SCALE GENOMIC DNA]</scope>
    <source>
        <strain evidence="10">UTEX 25</strain>
    </source>
</reference>
<dbReference type="KEGG" id="apro:F751_5170"/>
<dbReference type="EMBL" id="KL662162">
    <property type="protein sequence ID" value="KFM28059.1"/>
    <property type="molecule type" value="Genomic_DNA"/>
</dbReference>
<dbReference type="InterPro" id="IPR015414">
    <property type="entry name" value="TMEM64"/>
</dbReference>
<organism evidence="9 11">
    <name type="scientific">Auxenochlorella protothecoides</name>
    <name type="common">Green microalga</name>
    <name type="synonym">Chlorella protothecoides</name>
    <dbReference type="NCBI Taxonomy" id="3075"/>
    <lineage>
        <taxon>Eukaryota</taxon>
        <taxon>Viridiplantae</taxon>
        <taxon>Chlorophyta</taxon>
        <taxon>core chlorophytes</taxon>
        <taxon>Trebouxiophyceae</taxon>
        <taxon>Chlorellales</taxon>
        <taxon>Chlorellaceae</taxon>
        <taxon>Auxenochlorella</taxon>
    </lineage>
</organism>
<evidence type="ECO:0000313" key="10">
    <source>
        <dbReference type="EMBL" id="RMZ53951.1"/>
    </source>
</evidence>
<feature type="region of interest" description="Disordered" evidence="6">
    <location>
        <begin position="284"/>
        <end position="312"/>
    </location>
</feature>
<evidence type="ECO:0000256" key="2">
    <source>
        <dbReference type="ARBA" id="ARBA00022475"/>
    </source>
</evidence>
<feature type="transmembrane region" description="Helical" evidence="7">
    <location>
        <begin position="102"/>
        <end position="122"/>
    </location>
</feature>
<feature type="transmembrane region" description="Helical" evidence="7">
    <location>
        <begin position="67"/>
        <end position="96"/>
    </location>
</feature>
<dbReference type="InterPro" id="IPR032816">
    <property type="entry name" value="VTT_dom"/>
</dbReference>
<reference evidence="10" key="3">
    <citation type="submission" date="2018-10" db="EMBL/GenBank/DDBJ databases">
        <authorList>
            <person name="Hovde B."/>
            <person name="Zhang X."/>
        </authorList>
    </citation>
    <scope>NUCLEOTIDE SEQUENCE [LARGE SCALE GENOMIC DNA]</scope>
    <source>
        <strain evidence="10">UTEX 25</strain>
    </source>
</reference>
<evidence type="ECO:0000256" key="7">
    <source>
        <dbReference type="SAM" id="Phobius"/>
    </source>
</evidence>
<proteinExistence type="predicted"/>
<evidence type="ECO:0000256" key="4">
    <source>
        <dbReference type="ARBA" id="ARBA00022989"/>
    </source>
</evidence>
<evidence type="ECO:0000256" key="5">
    <source>
        <dbReference type="ARBA" id="ARBA00023136"/>
    </source>
</evidence>
<feature type="transmembrane region" description="Helical" evidence="7">
    <location>
        <begin position="165"/>
        <end position="198"/>
    </location>
</feature>
<accession>A0A087SQQ5</accession>
<evidence type="ECO:0000259" key="8">
    <source>
        <dbReference type="Pfam" id="PF09335"/>
    </source>
</evidence>
<evidence type="ECO:0000313" key="11">
    <source>
        <dbReference type="Proteomes" id="UP000028924"/>
    </source>
</evidence>
<sequence>MIVFNTRLSDPDKSLGRWAWLRSVNWSRLALGLALLSGMILAYAEFDAARLEAVLIWLQGHKLKGGALFVLGFTLGVVLMLPAMVMGMAAGAVFGILPGTLLAWLGCSLGQVLAFIIGRYLLRDPVTAYLTRQFPAWTAIDAALGSEAWKLVTLLRLSPLAPWNVLNYALAVTAVPLGPYAAASAAAVLPYLALFVYAGSLARSLADVLAGDTGLDAGATLGVALASGALMLAAVWYTTHVSRRAIARTLLRHGDGLPPELTTDADVVALLQVASFGEEGAEEGAAGHAAGGLSPHWLSPRARPGKAERSDAEAVAAGTASMARDVELGALLPEGRAAVELDARPSRAASPLRSPGPRASGSVTPVYGARQGARQRGGTDFEAFA</sequence>
<evidence type="ECO:0000313" key="12">
    <source>
        <dbReference type="Proteomes" id="UP000279271"/>
    </source>
</evidence>
<keyword evidence="4 7" id="KW-1133">Transmembrane helix</keyword>
<dbReference type="RefSeq" id="XP_011401071.1">
    <property type="nucleotide sequence ID" value="XM_011402769.1"/>
</dbReference>
<protein>
    <submittedName>
        <fullName evidence="9">TVP38/TMEM64 family membrane protein</fullName>
    </submittedName>
</protein>
<dbReference type="eggNOG" id="KOG3140">
    <property type="taxonomic scope" value="Eukaryota"/>
</dbReference>
<dbReference type="Pfam" id="PF09335">
    <property type="entry name" value="VTT_dom"/>
    <property type="match status" value="1"/>
</dbReference>
<dbReference type="PANTHER" id="PTHR12677">
    <property type="entry name" value="GOLGI APPARATUS MEMBRANE PROTEIN TVP38-RELATED"/>
    <property type="match status" value="1"/>
</dbReference>
<name>A0A087SQQ5_AUXPR</name>
<evidence type="ECO:0000256" key="1">
    <source>
        <dbReference type="ARBA" id="ARBA00004651"/>
    </source>
</evidence>
<dbReference type="Proteomes" id="UP000279271">
    <property type="component" value="Unassembled WGS sequence"/>
</dbReference>
<dbReference type="EMBL" id="QOKY01000184">
    <property type="protein sequence ID" value="RMZ53951.1"/>
    <property type="molecule type" value="Genomic_DNA"/>
</dbReference>
<reference evidence="9 11" key="1">
    <citation type="journal article" date="2014" name="BMC Genomics">
        <title>Oil accumulation mechanisms of the oleaginous microalga Chlorella protothecoides revealed through its genome, transcriptomes, and proteomes.</title>
        <authorList>
            <person name="Gao C."/>
            <person name="Wang Y."/>
            <person name="Shen Y."/>
            <person name="Yan D."/>
            <person name="He X."/>
            <person name="Dai J."/>
            <person name="Wu Q."/>
        </authorList>
    </citation>
    <scope>NUCLEOTIDE SEQUENCE [LARGE SCALE GENOMIC DNA]</scope>
    <source>
        <strain evidence="9 11">0710</strain>
    </source>
</reference>
<dbReference type="PANTHER" id="PTHR12677:SF59">
    <property type="entry name" value="GOLGI APPARATUS MEMBRANE PROTEIN TVP38-RELATED"/>
    <property type="match status" value="1"/>
</dbReference>
<keyword evidence="5 7" id="KW-0472">Membrane</keyword>
<gene>
    <name evidence="10" type="ORF">APUTEX25_002528</name>
    <name evidence="9" type="ORF">F751_5170</name>
</gene>
<feature type="region of interest" description="Disordered" evidence="6">
    <location>
        <begin position="342"/>
        <end position="385"/>
    </location>
</feature>
<keyword evidence="3 7" id="KW-0812">Transmembrane</keyword>
<feature type="transmembrane region" description="Helical" evidence="7">
    <location>
        <begin position="218"/>
        <end position="238"/>
    </location>
</feature>
<dbReference type="AlphaFoldDB" id="A0A087SQQ5"/>
<evidence type="ECO:0000256" key="3">
    <source>
        <dbReference type="ARBA" id="ARBA00022692"/>
    </source>
</evidence>
<feature type="compositionally biased region" description="Low complexity" evidence="6">
    <location>
        <begin position="368"/>
        <end position="378"/>
    </location>
</feature>
<reference evidence="12" key="2">
    <citation type="journal article" date="2018" name="Algal Res.">
        <title>Characterization of plant carbon substrate utilization by Auxenochlorella protothecoides.</title>
        <authorList>
            <person name="Vogler B.W."/>
            <person name="Starkenburg S.R."/>
            <person name="Sudasinghe N."/>
            <person name="Schambach J.Y."/>
            <person name="Rollin J.A."/>
            <person name="Pattathil S."/>
            <person name="Barry A.N."/>
        </authorList>
    </citation>
    <scope>NUCLEOTIDE SEQUENCE [LARGE SCALE GENOMIC DNA]</scope>
    <source>
        <strain evidence="12">UTEX 25</strain>
    </source>
</reference>
<comment type="subcellular location">
    <subcellularLocation>
        <location evidence="1">Cell membrane</location>
        <topology evidence="1">Multi-pass membrane protein</topology>
    </subcellularLocation>
</comment>